<name>A0AC61TS87_9CAUD</name>
<dbReference type="EMBL" id="OM634653">
    <property type="protein sequence ID" value="UNH58551.1"/>
    <property type="molecule type" value="Genomic_DNA"/>
</dbReference>
<dbReference type="Proteomes" id="UP000829276">
    <property type="component" value="Segment"/>
</dbReference>
<evidence type="ECO:0000313" key="2">
    <source>
        <dbReference type="Proteomes" id="UP000829276"/>
    </source>
</evidence>
<evidence type="ECO:0000313" key="1">
    <source>
        <dbReference type="EMBL" id="UNH58551.1"/>
    </source>
</evidence>
<reference evidence="1" key="1">
    <citation type="submission" date="2022-02" db="EMBL/GenBank/DDBJ databases">
        <authorList>
            <person name="Nazir A."/>
            <person name="Chen Y."/>
            <person name="Liu Y."/>
        </authorList>
    </citation>
    <scope>NUCLEOTIDE SEQUENCE</scope>
</reference>
<protein>
    <submittedName>
        <fullName evidence="1">Uncharacterized protein</fullName>
    </submittedName>
</protein>
<proteinExistence type="predicted"/>
<keyword evidence="2" id="KW-1185">Reference proteome</keyword>
<accession>A0AC61TS87</accession>
<organism evidence="1 2">
    <name type="scientific">Bacillus phage vB_BsuS_PJN02</name>
    <dbReference type="NCBI Taxonomy" id="2920374"/>
    <lineage>
        <taxon>Viruses</taxon>
        <taxon>Duplodnaviria</taxon>
        <taxon>Heunggongvirae</taxon>
        <taxon>Uroviricota</taxon>
        <taxon>Caudoviricetes</taxon>
        <taxon>Heleneionescovirinae</taxon>
        <taxon>Zhangjivirus</taxon>
        <taxon>Zhangjivirus PJN02</taxon>
    </lineage>
</organism>
<sequence length="62" mass="7231">MDAEVLKIVNKLIKNKEVTLKDKDQDKLHDIVDEIGRMFSELDLDYLVEVISKDEIKITLDD</sequence>